<name>A0ABV6H803_9ACTN</name>
<dbReference type="Proteomes" id="UP001589783">
    <property type="component" value="Unassembled WGS sequence"/>
</dbReference>
<dbReference type="RefSeq" id="WP_382363305.1">
    <property type="nucleotide sequence ID" value="NZ_JBHLWV010000019.1"/>
</dbReference>
<protein>
    <submittedName>
        <fullName evidence="1">Uncharacterized protein</fullName>
    </submittedName>
</protein>
<proteinExistence type="predicted"/>
<organism evidence="1 2">
    <name type="scientific">Gordonia phosphorivorans</name>
    <dbReference type="NCBI Taxonomy" id="1056982"/>
    <lineage>
        <taxon>Bacteria</taxon>
        <taxon>Bacillati</taxon>
        <taxon>Actinomycetota</taxon>
        <taxon>Actinomycetes</taxon>
        <taxon>Mycobacteriales</taxon>
        <taxon>Gordoniaceae</taxon>
        <taxon>Gordonia</taxon>
    </lineage>
</organism>
<reference evidence="1 2" key="1">
    <citation type="submission" date="2024-09" db="EMBL/GenBank/DDBJ databases">
        <authorList>
            <person name="Sun Q."/>
            <person name="Mori K."/>
        </authorList>
    </citation>
    <scope>NUCLEOTIDE SEQUENCE [LARGE SCALE GENOMIC DNA]</scope>
    <source>
        <strain evidence="1 2">CCM 7957</strain>
    </source>
</reference>
<gene>
    <name evidence="1" type="ORF">ACFFJD_09080</name>
</gene>
<keyword evidence="2" id="KW-1185">Reference proteome</keyword>
<accession>A0ABV6H803</accession>
<evidence type="ECO:0000313" key="1">
    <source>
        <dbReference type="EMBL" id="MFC0315003.1"/>
    </source>
</evidence>
<dbReference type="EMBL" id="JBHLWV010000019">
    <property type="protein sequence ID" value="MFC0315003.1"/>
    <property type="molecule type" value="Genomic_DNA"/>
</dbReference>
<comment type="caution">
    <text evidence="1">The sequence shown here is derived from an EMBL/GenBank/DDBJ whole genome shotgun (WGS) entry which is preliminary data.</text>
</comment>
<sequence>MLEELNKKAKNVGLHVADAKKPKLYTIRKVKNGKLVAKNVTGDDAMQIIKKYK</sequence>
<evidence type="ECO:0000313" key="2">
    <source>
        <dbReference type="Proteomes" id="UP001589783"/>
    </source>
</evidence>